<dbReference type="Gene3D" id="3.10.450.610">
    <property type="match status" value="1"/>
</dbReference>
<dbReference type="EMBL" id="JACHHQ010000013">
    <property type="protein sequence ID" value="MBB5202352.1"/>
    <property type="molecule type" value="Genomic_DNA"/>
</dbReference>
<evidence type="ECO:0000313" key="1">
    <source>
        <dbReference type="EMBL" id="MBB5202352.1"/>
    </source>
</evidence>
<proteinExistence type="predicted"/>
<organism evidence="1 2">
    <name type="scientific">Glaciimonas immobilis</name>
    <dbReference type="NCBI Taxonomy" id="728004"/>
    <lineage>
        <taxon>Bacteria</taxon>
        <taxon>Pseudomonadati</taxon>
        <taxon>Pseudomonadota</taxon>
        <taxon>Betaproteobacteria</taxon>
        <taxon>Burkholderiales</taxon>
        <taxon>Oxalobacteraceae</taxon>
        <taxon>Glaciimonas</taxon>
    </lineage>
</organism>
<dbReference type="Proteomes" id="UP000571084">
    <property type="component" value="Unassembled WGS sequence"/>
</dbReference>
<dbReference type="RefSeq" id="WP_168057062.1">
    <property type="nucleotide sequence ID" value="NZ_JAAOZT010000014.1"/>
</dbReference>
<name>A0A840RYP6_9BURK</name>
<keyword evidence="2" id="KW-1185">Reference proteome</keyword>
<dbReference type="InterPro" id="IPR032598">
    <property type="entry name" value="RsaM-like"/>
</dbReference>
<comment type="caution">
    <text evidence="1">The sequence shown here is derived from an EMBL/GenBank/DDBJ whole genome shotgun (WGS) entry which is preliminary data.</text>
</comment>
<accession>A0A840RYP6</accession>
<evidence type="ECO:0008006" key="3">
    <source>
        <dbReference type="Google" id="ProtNLM"/>
    </source>
</evidence>
<evidence type="ECO:0000313" key="2">
    <source>
        <dbReference type="Proteomes" id="UP000571084"/>
    </source>
</evidence>
<sequence length="163" mass="18332">MNLSNVSTENIKQLFQMIRLFSASSQWDLSPAGKIFTISSDGYIRLLFEELQNITLVHLISGLDQDMPSPILGGAVTTTITGYTEWVTATSPGITLGWDWQLAVVFKSIHLHRISEPRSNVMMHNSDRVDMGPIKTTTLLENFIDNFDWQSTVQKHITGDYGQ</sequence>
<gene>
    <name evidence="1" type="ORF">HNR39_004216</name>
</gene>
<reference evidence="1 2" key="1">
    <citation type="submission" date="2020-08" db="EMBL/GenBank/DDBJ databases">
        <title>Genomic Encyclopedia of Type Strains, Phase IV (KMG-IV): sequencing the most valuable type-strain genomes for metagenomic binning, comparative biology and taxonomic classification.</title>
        <authorList>
            <person name="Goeker M."/>
        </authorList>
    </citation>
    <scope>NUCLEOTIDE SEQUENCE [LARGE SCALE GENOMIC DNA]</scope>
    <source>
        <strain evidence="1 2">DSM 23240</strain>
    </source>
</reference>
<dbReference type="Pfam" id="PF16245">
    <property type="entry name" value="DUF4902"/>
    <property type="match status" value="1"/>
</dbReference>
<protein>
    <recommendedName>
        <fullName evidence="3">DUF4902 domain-containing protein</fullName>
    </recommendedName>
</protein>
<dbReference type="AlphaFoldDB" id="A0A840RYP6"/>